<dbReference type="RefSeq" id="WP_062107269.1">
    <property type="nucleotide sequence ID" value="NZ_LHZR01000100.1"/>
</dbReference>
<dbReference type="Gene3D" id="1.20.1290.10">
    <property type="entry name" value="AhpD-like"/>
    <property type="match status" value="1"/>
</dbReference>
<protein>
    <submittedName>
        <fullName evidence="2">Alkylhydroperoxidase</fullName>
    </submittedName>
</protein>
<dbReference type="OrthoDB" id="3667834at2"/>
<dbReference type="Proteomes" id="UP000075636">
    <property type="component" value="Unassembled WGS sequence"/>
</dbReference>
<dbReference type="PATRIC" id="fig|318683.6.peg.2514"/>
<comment type="caution">
    <text evidence="2">The sequence shown here is derived from an EMBL/GenBank/DDBJ whole genome shotgun (WGS) entry which is preliminary data.</text>
</comment>
<evidence type="ECO:0000259" key="1">
    <source>
        <dbReference type="Pfam" id="PF02627"/>
    </source>
</evidence>
<keyword evidence="2" id="KW-0560">Oxidoreductase</keyword>
<dbReference type="GO" id="GO:0051920">
    <property type="term" value="F:peroxiredoxin activity"/>
    <property type="evidence" value="ECO:0007669"/>
    <property type="project" value="InterPro"/>
</dbReference>
<evidence type="ECO:0000313" key="3">
    <source>
        <dbReference type="Proteomes" id="UP000075636"/>
    </source>
</evidence>
<dbReference type="PANTHER" id="PTHR35446:SF2">
    <property type="entry name" value="CARBOXYMUCONOLACTONE DECARBOXYLASE-LIKE DOMAIN-CONTAINING PROTEIN"/>
    <property type="match status" value="1"/>
</dbReference>
<dbReference type="STRING" id="318683.A0U94_05680"/>
<dbReference type="SUPFAM" id="SSF69118">
    <property type="entry name" value="AhpD-like"/>
    <property type="match status" value="1"/>
</dbReference>
<dbReference type="InterPro" id="IPR004675">
    <property type="entry name" value="AhpD_core"/>
</dbReference>
<dbReference type="Pfam" id="PF02627">
    <property type="entry name" value="CMD"/>
    <property type="match status" value="1"/>
</dbReference>
<organism evidence="2 3">
    <name type="scientific">Gluconobacter albidus</name>
    <dbReference type="NCBI Taxonomy" id="318683"/>
    <lineage>
        <taxon>Bacteria</taxon>
        <taxon>Pseudomonadati</taxon>
        <taxon>Pseudomonadota</taxon>
        <taxon>Alphaproteobacteria</taxon>
        <taxon>Acetobacterales</taxon>
        <taxon>Acetobacteraceae</taxon>
        <taxon>Gluconobacter</taxon>
    </lineage>
</organism>
<keyword evidence="2" id="KW-0575">Peroxidase</keyword>
<sequence>MSVTEQTVSKTDTQEPDRFTKAQLDWHPWLEPLEEGNLTEVHYEGLVDRARAKSPYFRLLARDPEILGARTRSDKDIFYNVSGGLPRRERELAATVVSRFNGCIYCASVHARFSERQGGSPEALAALLETGQLPHDTDLKWQLVEEIAGRVSETPVGFSHVHIRVLRQAGFEDAEILDLINASSFFNWANRLMLSLGYPTLPSE</sequence>
<dbReference type="InterPro" id="IPR029032">
    <property type="entry name" value="AhpD-like"/>
</dbReference>
<dbReference type="NCBIfam" id="TIGR00778">
    <property type="entry name" value="ahpD_dom"/>
    <property type="match status" value="1"/>
</dbReference>
<dbReference type="PANTHER" id="PTHR35446">
    <property type="entry name" value="SI:CH211-175M2.5"/>
    <property type="match status" value="1"/>
</dbReference>
<dbReference type="InterPro" id="IPR023923">
    <property type="entry name" value="AhpD_Avi7169"/>
</dbReference>
<dbReference type="NCBIfam" id="TIGR04030">
    <property type="entry name" value="perox_Avi_7169"/>
    <property type="match status" value="1"/>
</dbReference>
<gene>
    <name evidence="2" type="ORF">AD945_06095</name>
</gene>
<reference evidence="2 3" key="1">
    <citation type="submission" date="2015-06" db="EMBL/GenBank/DDBJ databases">
        <title>Improved classification and identification of acetic acid bacteria using matrix-assisted laser desorption/ionization time-of-flight mass spectrometry; Gluconobacter nephelii and Gluconobacter uchimurae are later heterotypic synonyms of Gluconobacter japonicus and Gluconobacter oxydans, respectively.</title>
        <authorList>
            <person name="Li L."/>
            <person name="Cleenwerck I."/>
            <person name="De Vuyst L."/>
            <person name="Vandamme P."/>
        </authorList>
    </citation>
    <scope>NUCLEOTIDE SEQUENCE [LARGE SCALE GENOMIC DNA]</scope>
    <source>
        <strain evidence="2 3">LMG 1768</strain>
    </source>
</reference>
<dbReference type="InterPro" id="IPR010195">
    <property type="entry name" value="Uncharacterised_peroxidase-rel"/>
</dbReference>
<feature type="domain" description="Carboxymuconolactone decarboxylase-like" evidence="1">
    <location>
        <begin position="64"/>
        <end position="139"/>
    </location>
</feature>
<dbReference type="AlphaFoldDB" id="A0A149TKE1"/>
<dbReference type="NCBIfam" id="TIGR01926">
    <property type="entry name" value="peroxid_rel"/>
    <property type="match status" value="1"/>
</dbReference>
<proteinExistence type="predicted"/>
<name>A0A149TKE1_9PROT</name>
<evidence type="ECO:0000313" key="2">
    <source>
        <dbReference type="EMBL" id="KXV48903.1"/>
    </source>
</evidence>
<accession>A0A149TKE1</accession>
<dbReference type="InterPro" id="IPR003779">
    <property type="entry name" value="CMD-like"/>
</dbReference>
<dbReference type="EMBL" id="LHZR01000100">
    <property type="protein sequence ID" value="KXV48903.1"/>
    <property type="molecule type" value="Genomic_DNA"/>
</dbReference>